<feature type="transmembrane region" description="Helical" evidence="1">
    <location>
        <begin position="119"/>
        <end position="140"/>
    </location>
</feature>
<protein>
    <submittedName>
        <fullName evidence="2">Uncharacterized protein</fullName>
    </submittedName>
</protein>
<sequence>MNRDNPTKTRLFYAAIVVSSLLSVSIALLYRQVIPSIPFIVLTAFIIGFATKEKLLFTGITLIQSFFMGMALQDILWSVRCMVFFMTYMVFGMCAGVLINKAKNYHDGAWALHQKKYPFRIFVCILVALILLVGGSYSYYLYFSVL</sequence>
<keyword evidence="1" id="KW-0472">Membrane</keyword>
<proteinExistence type="predicted"/>
<comment type="caution">
    <text evidence="2">The sequence shown here is derived from an EMBL/GenBank/DDBJ whole genome shotgun (WGS) entry which is preliminary data.</text>
</comment>
<feature type="transmembrane region" description="Helical" evidence="1">
    <location>
        <begin position="37"/>
        <end position="63"/>
    </location>
</feature>
<dbReference type="EMBL" id="JACRSY010000005">
    <property type="protein sequence ID" value="MBC8578766.1"/>
    <property type="molecule type" value="Genomic_DNA"/>
</dbReference>
<evidence type="ECO:0000313" key="3">
    <source>
        <dbReference type="Proteomes" id="UP000655830"/>
    </source>
</evidence>
<keyword evidence="3" id="KW-1185">Reference proteome</keyword>
<dbReference type="RefSeq" id="WP_249331811.1">
    <property type="nucleotide sequence ID" value="NZ_JACRSY010000005.1"/>
</dbReference>
<keyword evidence="1" id="KW-1133">Transmembrane helix</keyword>
<reference evidence="2" key="1">
    <citation type="submission" date="2020-08" db="EMBL/GenBank/DDBJ databases">
        <title>Genome public.</title>
        <authorList>
            <person name="Liu C."/>
            <person name="Sun Q."/>
        </authorList>
    </citation>
    <scope>NUCLEOTIDE SEQUENCE</scope>
    <source>
        <strain evidence="2">NSJ-12</strain>
    </source>
</reference>
<feature type="transmembrane region" description="Helical" evidence="1">
    <location>
        <begin position="75"/>
        <end position="99"/>
    </location>
</feature>
<evidence type="ECO:0000256" key="1">
    <source>
        <dbReference type="SAM" id="Phobius"/>
    </source>
</evidence>
<feature type="transmembrane region" description="Helical" evidence="1">
    <location>
        <begin position="12"/>
        <end position="30"/>
    </location>
</feature>
<organism evidence="2 3">
    <name type="scientific">Zhenhengia yiwuensis</name>
    <dbReference type="NCBI Taxonomy" id="2763666"/>
    <lineage>
        <taxon>Bacteria</taxon>
        <taxon>Bacillati</taxon>
        <taxon>Bacillota</taxon>
        <taxon>Clostridia</taxon>
        <taxon>Lachnospirales</taxon>
        <taxon>Lachnospiraceae</taxon>
        <taxon>Zhenhengia</taxon>
    </lineage>
</organism>
<keyword evidence="1" id="KW-0812">Transmembrane</keyword>
<accession>A0A926IDP4</accession>
<dbReference type="AlphaFoldDB" id="A0A926IDP4"/>
<gene>
    <name evidence="2" type="ORF">H8718_04380</name>
</gene>
<evidence type="ECO:0000313" key="2">
    <source>
        <dbReference type="EMBL" id="MBC8578766.1"/>
    </source>
</evidence>
<name>A0A926IDP4_9FIRM</name>
<dbReference type="Proteomes" id="UP000655830">
    <property type="component" value="Unassembled WGS sequence"/>
</dbReference>